<evidence type="ECO:0000313" key="2">
    <source>
        <dbReference type="Proteomes" id="UP000275078"/>
    </source>
</evidence>
<sequence>MPLPLSVPPSPLPLGLSPISVHHSLRQSDRRKFAQVMKSDDSVISRAIEQVWLEEVVMWNMGEIPTILQGTLSRQNYQTPKMGLFLVDSRSARRTRKQAIMWLGRELEVRSRPPWLQRGLDTCKLVKPVDTLFIDTAKLWDVEQLQTELSNHDIQLPETFISDIQEVVEVDPELEDIHGVWLKSGSSTGWAGSFLFKGAKRFVRGTVTGLSDDLAKDAKRLHSGNIIWATVCVFKMKVAKGGGGGVVER</sequence>
<accession>A0A3N4IGX8</accession>
<dbReference type="AlphaFoldDB" id="A0A3N4IGX8"/>
<name>A0A3N4IGX8_ASCIM</name>
<protein>
    <submittedName>
        <fullName evidence="1">Uncharacterized protein</fullName>
    </submittedName>
</protein>
<keyword evidence="2" id="KW-1185">Reference proteome</keyword>
<dbReference type="EMBL" id="ML119661">
    <property type="protein sequence ID" value="RPA83938.1"/>
    <property type="molecule type" value="Genomic_DNA"/>
</dbReference>
<evidence type="ECO:0000313" key="1">
    <source>
        <dbReference type="EMBL" id="RPA83938.1"/>
    </source>
</evidence>
<dbReference type="Proteomes" id="UP000275078">
    <property type="component" value="Unassembled WGS sequence"/>
</dbReference>
<organism evidence="1 2">
    <name type="scientific">Ascobolus immersus RN42</name>
    <dbReference type="NCBI Taxonomy" id="1160509"/>
    <lineage>
        <taxon>Eukaryota</taxon>
        <taxon>Fungi</taxon>
        <taxon>Dikarya</taxon>
        <taxon>Ascomycota</taxon>
        <taxon>Pezizomycotina</taxon>
        <taxon>Pezizomycetes</taxon>
        <taxon>Pezizales</taxon>
        <taxon>Ascobolaceae</taxon>
        <taxon>Ascobolus</taxon>
    </lineage>
</organism>
<reference evidence="1 2" key="1">
    <citation type="journal article" date="2018" name="Nat. Ecol. Evol.">
        <title>Pezizomycetes genomes reveal the molecular basis of ectomycorrhizal truffle lifestyle.</title>
        <authorList>
            <person name="Murat C."/>
            <person name="Payen T."/>
            <person name="Noel B."/>
            <person name="Kuo A."/>
            <person name="Morin E."/>
            <person name="Chen J."/>
            <person name="Kohler A."/>
            <person name="Krizsan K."/>
            <person name="Balestrini R."/>
            <person name="Da Silva C."/>
            <person name="Montanini B."/>
            <person name="Hainaut M."/>
            <person name="Levati E."/>
            <person name="Barry K.W."/>
            <person name="Belfiori B."/>
            <person name="Cichocki N."/>
            <person name="Clum A."/>
            <person name="Dockter R.B."/>
            <person name="Fauchery L."/>
            <person name="Guy J."/>
            <person name="Iotti M."/>
            <person name="Le Tacon F."/>
            <person name="Lindquist E.A."/>
            <person name="Lipzen A."/>
            <person name="Malagnac F."/>
            <person name="Mello A."/>
            <person name="Molinier V."/>
            <person name="Miyauchi S."/>
            <person name="Poulain J."/>
            <person name="Riccioni C."/>
            <person name="Rubini A."/>
            <person name="Sitrit Y."/>
            <person name="Splivallo R."/>
            <person name="Traeger S."/>
            <person name="Wang M."/>
            <person name="Zifcakova L."/>
            <person name="Wipf D."/>
            <person name="Zambonelli A."/>
            <person name="Paolocci F."/>
            <person name="Nowrousian M."/>
            <person name="Ottonello S."/>
            <person name="Baldrian P."/>
            <person name="Spatafora J.W."/>
            <person name="Henrissat B."/>
            <person name="Nagy L.G."/>
            <person name="Aury J.M."/>
            <person name="Wincker P."/>
            <person name="Grigoriev I.V."/>
            <person name="Bonfante P."/>
            <person name="Martin F.M."/>
        </authorList>
    </citation>
    <scope>NUCLEOTIDE SEQUENCE [LARGE SCALE GENOMIC DNA]</scope>
    <source>
        <strain evidence="1 2">RN42</strain>
    </source>
</reference>
<proteinExistence type="predicted"/>
<gene>
    <name evidence="1" type="ORF">BJ508DRAFT_304115</name>
</gene>